<keyword evidence="3" id="KW-1185">Reference proteome</keyword>
<protein>
    <submittedName>
        <fullName evidence="2">Uncharacterized protein</fullName>
    </submittedName>
</protein>
<sequence>MTADRIMRGFPKTITDELINRDPPDKVPSWSTGADGQSFSVPIESERGSILLF</sequence>
<reference evidence="2 3" key="1">
    <citation type="submission" date="2021-06" db="EMBL/GenBank/DDBJ databases">
        <title>Bradyrhizobium sp. S2-11-4 Genome sequencing.</title>
        <authorList>
            <person name="Jin L."/>
        </authorList>
    </citation>
    <scope>NUCLEOTIDE SEQUENCE [LARGE SCALE GENOMIC DNA]</scope>
    <source>
        <strain evidence="2 3">S2-11-4</strain>
    </source>
</reference>
<feature type="compositionally biased region" description="Basic and acidic residues" evidence="1">
    <location>
        <begin position="16"/>
        <end position="25"/>
    </location>
</feature>
<dbReference type="EMBL" id="CP076136">
    <property type="protein sequence ID" value="QWG24249.1"/>
    <property type="molecule type" value="Genomic_DNA"/>
</dbReference>
<feature type="region of interest" description="Disordered" evidence="1">
    <location>
        <begin position="16"/>
        <end position="39"/>
    </location>
</feature>
<accession>A0A975P163</accession>
<evidence type="ECO:0000313" key="2">
    <source>
        <dbReference type="EMBL" id="QWG24249.1"/>
    </source>
</evidence>
<gene>
    <name evidence="2" type="ORF">KMZ93_04815</name>
</gene>
<evidence type="ECO:0000313" key="3">
    <source>
        <dbReference type="Proteomes" id="UP000676951"/>
    </source>
</evidence>
<feature type="compositionally biased region" description="Polar residues" evidence="1">
    <location>
        <begin position="29"/>
        <end position="39"/>
    </location>
</feature>
<evidence type="ECO:0000256" key="1">
    <source>
        <dbReference type="SAM" id="MobiDB-lite"/>
    </source>
</evidence>
<dbReference type="RefSeq" id="WP_215604996.1">
    <property type="nucleotide sequence ID" value="NZ_CP076136.1"/>
</dbReference>
<proteinExistence type="predicted"/>
<dbReference type="Proteomes" id="UP000676951">
    <property type="component" value="Chromosome"/>
</dbReference>
<name>A0A975P163_9BRAD</name>
<organism evidence="2 3">
    <name type="scientific">Bradyrhizobium sediminis</name>
    <dbReference type="NCBI Taxonomy" id="2840469"/>
    <lineage>
        <taxon>Bacteria</taxon>
        <taxon>Pseudomonadati</taxon>
        <taxon>Pseudomonadota</taxon>
        <taxon>Alphaproteobacteria</taxon>
        <taxon>Hyphomicrobiales</taxon>
        <taxon>Nitrobacteraceae</taxon>
        <taxon>Bradyrhizobium</taxon>
    </lineage>
</organism>
<dbReference type="AlphaFoldDB" id="A0A975P163"/>